<comment type="caution">
    <text evidence="2">The sequence shown here is derived from an EMBL/GenBank/DDBJ whole genome shotgun (WGS) entry which is preliminary data.</text>
</comment>
<keyword evidence="3" id="KW-1185">Reference proteome</keyword>
<name>A0ABV3P205_9ACTN</name>
<dbReference type="InterPro" id="IPR010982">
    <property type="entry name" value="Lambda_DNA-bd_dom_sf"/>
</dbReference>
<dbReference type="PANTHER" id="PTHR35010:SF2">
    <property type="entry name" value="BLL4672 PROTEIN"/>
    <property type="match status" value="1"/>
</dbReference>
<gene>
    <name evidence="2" type="ORF">AB1207_02705</name>
</gene>
<dbReference type="Proteomes" id="UP001555826">
    <property type="component" value="Unassembled WGS sequence"/>
</dbReference>
<proteinExistence type="predicted"/>
<dbReference type="PANTHER" id="PTHR35010">
    <property type="entry name" value="BLL4672 PROTEIN-RELATED"/>
    <property type="match status" value="1"/>
</dbReference>
<evidence type="ECO:0000313" key="3">
    <source>
        <dbReference type="Proteomes" id="UP001555826"/>
    </source>
</evidence>
<dbReference type="RefSeq" id="WP_367636254.1">
    <property type="nucleotide sequence ID" value="NZ_JBFNQN010000002.1"/>
</dbReference>
<dbReference type="Gene3D" id="1.10.260.40">
    <property type="entry name" value="lambda repressor-like DNA-binding domains"/>
    <property type="match status" value="1"/>
</dbReference>
<dbReference type="Pfam" id="PF13560">
    <property type="entry name" value="HTH_31"/>
    <property type="match status" value="1"/>
</dbReference>
<evidence type="ECO:0000259" key="1">
    <source>
        <dbReference type="PROSITE" id="PS50943"/>
    </source>
</evidence>
<feature type="domain" description="HTH cro/C1-type" evidence="1">
    <location>
        <begin position="27"/>
        <end position="82"/>
    </location>
</feature>
<dbReference type="InterPro" id="IPR041413">
    <property type="entry name" value="MLTR_LBD"/>
</dbReference>
<reference evidence="2 3" key="1">
    <citation type="submission" date="2024-07" db="EMBL/GenBank/DDBJ databases">
        <authorList>
            <person name="Thanompreechachai J."/>
            <person name="Duangmal K."/>
        </authorList>
    </citation>
    <scope>NUCLEOTIDE SEQUENCE [LARGE SCALE GENOMIC DNA]</scope>
    <source>
        <strain evidence="2 3">KCTC 19886</strain>
    </source>
</reference>
<dbReference type="CDD" id="cd00093">
    <property type="entry name" value="HTH_XRE"/>
    <property type="match status" value="1"/>
</dbReference>
<dbReference type="SMART" id="SM00530">
    <property type="entry name" value="HTH_XRE"/>
    <property type="match status" value="1"/>
</dbReference>
<dbReference type="InterPro" id="IPR001387">
    <property type="entry name" value="Cro/C1-type_HTH"/>
</dbReference>
<dbReference type="EMBL" id="JBFNQN010000002">
    <property type="protein sequence ID" value="MEW9263649.1"/>
    <property type="molecule type" value="Genomic_DNA"/>
</dbReference>
<dbReference type="Pfam" id="PF17765">
    <property type="entry name" value="MLTR_LBD"/>
    <property type="match status" value="1"/>
</dbReference>
<dbReference type="SUPFAM" id="SSF47413">
    <property type="entry name" value="lambda repressor-like DNA-binding domains"/>
    <property type="match status" value="1"/>
</dbReference>
<dbReference type="Gene3D" id="3.30.450.180">
    <property type="match status" value="1"/>
</dbReference>
<sequence length="292" mass="31297">MDDLGDLGGALRRWRDRLSPLDVGLPVRAGRRAAGLRREELADLAGLSVDYVVRLEQGRAEHPSAQVVAALARALQLSTDESDHAFRLAGLLPPADGTVSRHVPPGVQRILSRLQEFPVGVFDAAWTLLHWTPSWEALIGDPTTLPPEDRNLARALFGGTGLARHPVRHADPGMPAAIVADLRAALADHPRDRPLAGLVADLRRDSPEFSRLWDVGAVGRHVSARKTIEHPDVGDVTCDCDVLTVPGSDVRLVVYSAATGSVDAEKLEFLRVTRGQRAASTPTPATAPPATS</sequence>
<dbReference type="PROSITE" id="PS50943">
    <property type="entry name" value="HTH_CROC1"/>
    <property type="match status" value="1"/>
</dbReference>
<organism evidence="2 3">
    <name type="scientific">Kineococcus endophyticus</name>
    <dbReference type="NCBI Taxonomy" id="1181883"/>
    <lineage>
        <taxon>Bacteria</taxon>
        <taxon>Bacillati</taxon>
        <taxon>Actinomycetota</taxon>
        <taxon>Actinomycetes</taxon>
        <taxon>Kineosporiales</taxon>
        <taxon>Kineosporiaceae</taxon>
        <taxon>Kineococcus</taxon>
    </lineage>
</organism>
<evidence type="ECO:0000313" key="2">
    <source>
        <dbReference type="EMBL" id="MEW9263649.1"/>
    </source>
</evidence>
<accession>A0ABV3P205</accession>
<protein>
    <submittedName>
        <fullName evidence="2">Helix-turn-helix domain-containing protein</fullName>
    </submittedName>
</protein>